<dbReference type="RefSeq" id="WP_111444431.1">
    <property type="nucleotide sequence ID" value="NZ_QKZK01000004.1"/>
</dbReference>
<organism evidence="3 4">
    <name type="scientific">Breznakibacter xylanolyticus</name>
    <dbReference type="NCBI Taxonomy" id="990"/>
    <lineage>
        <taxon>Bacteria</taxon>
        <taxon>Pseudomonadati</taxon>
        <taxon>Bacteroidota</taxon>
        <taxon>Bacteroidia</taxon>
        <taxon>Marinilabiliales</taxon>
        <taxon>Marinilabiliaceae</taxon>
        <taxon>Breznakibacter</taxon>
    </lineage>
</organism>
<feature type="chain" id="PRO_5015871614" evidence="1">
    <location>
        <begin position="22"/>
        <end position="250"/>
    </location>
</feature>
<evidence type="ECO:0000313" key="3">
    <source>
        <dbReference type="EMBL" id="PZX19446.1"/>
    </source>
</evidence>
<dbReference type="Gene3D" id="2.30.30.40">
    <property type="entry name" value="SH3 Domains"/>
    <property type="match status" value="1"/>
</dbReference>
<dbReference type="SMART" id="SM00287">
    <property type="entry name" value="SH3b"/>
    <property type="match status" value="1"/>
</dbReference>
<feature type="signal peptide" evidence="1">
    <location>
        <begin position="1"/>
        <end position="21"/>
    </location>
</feature>
<accession>A0A2W7P1Z0</accession>
<sequence length="250" mass="27782">MKLLNMMLTLMVLSLLTTSCGSGKSGEADTAVCVWNKVSLRTEPNESSKWITAINLGEKVTYLNESATDSSGKKPVEYYKVGLQDGKEGWVRADFIVLNSQPAVLIYSAPLYNRPDLLTKSDKNFLPMDIVAVKNGDHEGWIEVTGKSNEGKWIDKGWIKPENLSYVDVDMAVAVFAKAAIDEKNDEKKLTMLREIANNSDLSNSAFMDHIYEMISYLDGGEEEYYEAETEDETAVVASESDSSEVYVVD</sequence>
<dbReference type="AlphaFoldDB" id="A0A2W7P1Z0"/>
<evidence type="ECO:0000313" key="4">
    <source>
        <dbReference type="Proteomes" id="UP000249239"/>
    </source>
</evidence>
<evidence type="ECO:0000259" key="2">
    <source>
        <dbReference type="PROSITE" id="PS51781"/>
    </source>
</evidence>
<protein>
    <submittedName>
        <fullName evidence="3">Uncharacterized protein YgiM (DUF1202 family)</fullName>
    </submittedName>
</protein>
<dbReference type="PROSITE" id="PS51781">
    <property type="entry name" value="SH3B"/>
    <property type="match status" value="1"/>
</dbReference>
<reference evidence="3 4" key="1">
    <citation type="submission" date="2018-06" db="EMBL/GenBank/DDBJ databases">
        <title>Genomic Encyclopedia of Archaeal and Bacterial Type Strains, Phase II (KMG-II): from individual species to whole genera.</title>
        <authorList>
            <person name="Goeker M."/>
        </authorList>
    </citation>
    <scope>NUCLEOTIDE SEQUENCE [LARGE SCALE GENOMIC DNA]</scope>
    <source>
        <strain evidence="3 4">DSM 6779</strain>
    </source>
</reference>
<evidence type="ECO:0000256" key="1">
    <source>
        <dbReference type="SAM" id="SignalP"/>
    </source>
</evidence>
<proteinExistence type="predicted"/>
<dbReference type="PROSITE" id="PS51257">
    <property type="entry name" value="PROKAR_LIPOPROTEIN"/>
    <property type="match status" value="1"/>
</dbReference>
<keyword evidence="1" id="KW-0732">Signal</keyword>
<dbReference type="Pfam" id="PF08239">
    <property type="entry name" value="SH3_3"/>
    <property type="match status" value="1"/>
</dbReference>
<keyword evidence="4" id="KW-1185">Reference proteome</keyword>
<comment type="caution">
    <text evidence="3">The sequence shown here is derived from an EMBL/GenBank/DDBJ whole genome shotgun (WGS) entry which is preliminary data.</text>
</comment>
<gene>
    <name evidence="3" type="ORF">LX69_00713</name>
</gene>
<name>A0A2W7P1Z0_9BACT</name>
<dbReference type="Proteomes" id="UP000249239">
    <property type="component" value="Unassembled WGS sequence"/>
</dbReference>
<dbReference type="OrthoDB" id="981314at2"/>
<feature type="domain" description="SH3b" evidence="2">
    <location>
        <begin position="28"/>
        <end position="100"/>
    </location>
</feature>
<dbReference type="EMBL" id="QKZK01000004">
    <property type="protein sequence ID" value="PZX19446.1"/>
    <property type="molecule type" value="Genomic_DNA"/>
</dbReference>
<dbReference type="InterPro" id="IPR003646">
    <property type="entry name" value="SH3-like_bac-type"/>
</dbReference>